<evidence type="ECO:0000256" key="6">
    <source>
        <dbReference type="ARBA" id="ARBA00024223"/>
    </source>
</evidence>
<dbReference type="Pfam" id="PF01702">
    <property type="entry name" value="TGT"/>
    <property type="match status" value="1"/>
</dbReference>
<keyword evidence="1 8" id="KW-0328">Glycosyltransferase</keyword>
<dbReference type="GO" id="GO:0046872">
    <property type="term" value="F:metal ion binding"/>
    <property type="evidence" value="ECO:0007669"/>
    <property type="project" value="UniProtKB-KW"/>
</dbReference>
<comment type="caution">
    <text evidence="8">The sequence shown here is derived from an EMBL/GenBank/DDBJ whole genome shotgun (WGS) entry which is preliminary data.</text>
</comment>
<organism evidence="8 9">
    <name type="scientific">Eiseniibacteriota bacterium</name>
    <dbReference type="NCBI Taxonomy" id="2212470"/>
    <lineage>
        <taxon>Bacteria</taxon>
        <taxon>Candidatus Eiseniibacteriota</taxon>
    </lineage>
</organism>
<dbReference type="PANTHER" id="PTHR43530:SF1">
    <property type="entry name" value="QUEUINE TRNA-RIBOSYLTRANSFERASE CATALYTIC SUBUNIT 1"/>
    <property type="match status" value="1"/>
</dbReference>
<dbReference type="AlphaFoldDB" id="A0A9D6L9S4"/>
<keyword evidence="5" id="KW-0862">Zinc</keyword>
<keyword evidence="4" id="KW-0479">Metal-binding</keyword>
<dbReference type="GO" id="GO:0006400">
    <property type="term" value="P:tRNA modification"/>
    <property type="evidence" value="ECO:0007669"/>
    <property type="project" value="InterPro"/>
</dbReference>
<dbReference type="GO" id="GO:0005829">
    <property type="term" value="C:cytosol"/>
    <property type="evidence" value="ECO:0007669"/>
    <property type="project" value="TreeGrafter"/>
</dbReference>
<dbReference type="InterPro" id="IPR002616">
    <property type="entry name" value="tRNA_ribo_trans-like"/>
</dbReference>
<evidence type="ECO:0000256" key="4">
    <source>
        <dbReference type="ARBA" id="ARBA00022723"/>
    </source>
</evidence>
<reference evidence="8" key="1">
    <citation type="submission" date="2020-07" db="EMBL/GenBank/DDBJ databases">
        <title>Huge and variable diversity of episymbiotic CPR bacteria and DPANN archaea in groundwater ecosystems.</title>
        <authorList>
            <person name="He C.Y."/>
            <person name="Keren R."/>
            <person name="Whittaker M."/>
            <person name="Farag I.F."/>
            <person name="Doudna J."/>
            <person name="Cate J.H.D."/>
            <person name="Banfield J.F."/>
        </authorList>
    </citation>
    <scope>NUCLEOTIDE SEQUENCE</scope>
    <source>
        <strain evidence="8">NC_groundwater_928_Pr1_S-0.2um_72_17</strain>
    </source>
</reference>
<dbReference type="Proteomes" id="UP000807850">
    <property type="component" value="Unassembled WGS sequence"/>
</dbReference>
<proteinExistence type="predicted"/>
<evidence type="ECO:0000256" key="3">
    <source>
        <dbReference type="ARBA" id="ARBA00022694"/>
    </source>
</evidence>
<evidence type="ECO:0000313" key="8">
    <source>
        <dbReference type="EMBL" id="MBI3540225.1"/>
    </source>
</evidence>
<evidence type="ECO:0000256" key="1">
    <source>
        <dbReference type="ARBA" id="ARBA00022676"/>
    </source>
</evidence>
<dbReference type="EC" id="2.4.2.64" evidence="6"/>
<protein>
    <recommendedName>
        <fullName evidence="6">tRNA-guanosine(34) queuine transglycosylase</fullName>
        <ecNumber evidence="6">2.4.2.64</ecNumber>
    </recommendedName>
</protein>
<feature type="non-terminal residue" evidence="8">
    <location>
        <position position="1"/>
    </location>
</feature>
<evidence type="ECO:0000259" key="7">
    <source>
        <dbReference type="Pfam" id="PF01702"/>
    </source>
</evidence>
<dbReference type="PANTHER" id="PTHR43530">
    <property type="entry name" value="QUEUINE TRNA-RIBOSYLTRANSFERASE CATALYTIC SUBUNIT 1"/>
    <property type="match status" value="1"/>
</dbReference>
<gene>
    <name evidence="8" type="primary">tgt</name>
    <name evidence="8" type="ORF">HY076_08135</name>
</gene>
<evidence type="ECO:0000313" key="9">
    <source>
        <dbReference type="Proteomes" id="UP000807850"/>
    </source>
</evidence>
<keyword evidence="2 8" id="KW-0808">Transferase</keyword>
<name>A0A9D6L9S4_UNCEI</name>
<dbReference type="Gene3D" id="3.20.20.105">
    <property type="entry name" value="Queuine tRNA-ribosyltransferase-like"/>
    <property type="match status" value="1"/>
</dbReference>
<evidence type="ECO:0000256" key="2">
    <source>
        <dbReference type="ARBA" id="ARBA00022679"/>
    </source>
</evidence>
<dbReference type="InterPro" id="IPR004803">
    <property type="entry name" value="TGT"/>
</dbReference>
<dbReference type="SUPFAM" id="SSF51713">
    <property type="entry name" value="tRNA-guanine transglycosylase"/>
    <property type="match status" value="1"/>
</dbReference>
<dbReference type="EMBL" id="JACQAY010000269">
    <property type="protein sequence ID" value="MBI3540225.1"/>
    <property type="molecule type" value="Genomic_DNA"/>
</dbReference>
<evidence type="ECO:0000256" key="5">
    <source>
        <dbReference type="ARBA" id="ARBA00022833"/>
    </source>
</evidence>
<sequence length="314" mass="34647">PGVETVRRMGGLHRFMGWNGSVLTDSGGFQVMSLAELRKVSDQGVEFRSHLDGSRHLLTPEDAIRIQDGLGTDIAMSFDELIESPAPIEAVRGAVDRTIAWAERGWQERERLKGEGRGTMALFGIVQGGVDDAERARCLEGLSRRPYDGLALGGLWVGEGRSLGLDMVERDCTRFPAERPRYLMGVGHPVDLVESVARGVDMFDCVLPTRNARRGTVFISTGRLVVKNAAYADDPRPLDPDCDCYTCSRFSRAYIRHLFAAGEILGMRLASVHAVHHMVRLARAARAAVQQGRYTAFLAAFLERFRSRETLAAS</sequence>
<dbReference type="InterPro" id="IPR036511">
    <property type="entry name" value="TGT-like_sf"/>
</dbReference>
<feature type="domain" description="tRNA-guanine(15) transglycosylase-like" evidence="7">
    <location>
        <begin position="1"/>
        <end position="305"/>
    </location>
</feature>
<dbReference type="NCBIfam" id="TIGR00430">
    <property type="entry name" value="Q_tRNA_tgt"/>
    <property type="match status" value="1"/>
</dbReference>
<keyword evidence="3" id="KW-0819">tRNA processing</keyword>
<dbReference type="GO" id="GO:0008479">
    <property type="term" value="F:tRNA-guanosine(34) queuine transglycosylase activity"/>
    <property type="evidence" value="ECO:0007669"/>
    <property type="project" value="UniProtKB-EC"/>
</dbReference>
<dbReference type="NCBIfam" id="TIGR00449">
    <property type="entry name" value="tgt_general"/>
    <property type="match status" value="1"/>
</dbReference>
<accession>A0A9D6L9S4</accession>